<dbReference type="PANTHER" id="PTHR12818:SF0">
    <property type="entry name" value="TRNA (ADENINE(37)-N6)-METHYLTRANSFERASE"/>
    <property type="match status" value="1"/>
</dbReference>
<name>A0AA48K9J4_9BACT</name>
<dbReference type="PANTHER" id="PTHR12818">
    <property type="entry name" value="TRNA (ADENINE(37)-N6)-METHYLTRANSFERASE"/>
    <property type="match status" value="1"/>
</dbReference>
<keyword evidence="1" id="KW-0949">S-adenosyl-L-methionine</keyword>
<accession>A0AA48K9J4</accession>
<dbReference type="CDD" id="cd09281">
    <property type="entry name" value="UPF0066"/>
    <property type="match status" value="1"/>
</dbReference>
<gene>
    <name evidence="4" type="ORF">METEAL_27250</name>
</gene>
<dbReference type="InterPro" id="IPR036413">
    <property type="entry name" value="YaeB-like_sf"/>
</dbReference>
<organism evidence="4 5">
    <name type="scientific">Mesoterricola silvestris</name>
    <dbReference type="NCBI Taxonomy" id="2927979"/>
    <lineage>
        <taxon>Bacteria</taxon>
        <taxon>Pseudomonadati</taxon>
        <taxon>Acidobacteriota</taxon>
        <taxon>Holophagae</taxon>
        <taxon>Holophagales</taxon>
        <taxon>Holophagaceae</taxon>
        <taxon>Mesoterricola</taxon>
    </lineage>
</organism>
<evidence type="ECO:0000256" key="2">
    <source>
        <dbReference type="ARBA" id="ARBA00033753"/>
    </source>
</evidence>
<dbReference type="Gene3D" id="2.40.30.70">
    <property type="entry name" value="YaeB-like"/>
    <property type="match status" value="1"/>
</dbReference>
<dbReference type="NCBIfam" id="TIGR00104">
    <property type="entry name" value="tRNA_TsaA"/>
    <property type="match status" value="1"/>
</dbReference>
<evidence type="ECO:0000313" key="4">
    <source>
        <dbReference type="EMBL" id="BDU73551.1"/>
    </source>
</evidence>
<feature type="domain" description="TsaA-like" evidence="3">
    <location>
        <begin position="8"/>
        <end position="139"/>
    </location>
</feature>
<evidence type="ECO:0000313" key="5">
    <source>
        <dbReference type="Proteomes" id="UP001238179"/>
    </source>
</evidence>
<dbReference type="RefSeq" id="WP_316412222.1">
    <property type="nucleotide sequence ID" value="NZ_AP027080.1"/>
</dbReference>
<dbReference type="SUPFAM" id="SSF118196">
    <property type="entry name" value="YaeB-like"/>
    <property type="match status" value="1"/>
</dbReference>
<dbReference type="Proteomes" id="UP001238179">
    <property type="component" value="Chromosome"/>
</dbReference>
<dbReference type="InterPro" id="IPR036414">
    <property type="entry name" value="YaeB_N_sf"/>
</dbReference>
<protein>
    <submittedName>
        <fullName evidence="4">tRNA (N6-threonylcarbamoyladenosine(37)-N6)-methyltransferase TrmO</fullName>
    </submittedName>
</protein>
<dbReference type="KEGG" id="msil:METEAL_27250"/>
<dbReference type="EMBL" id="AP027080">
    <property type="protein sequence ID" value="BDU73551.1"/>
    <property type="molecule type" value="Genomic_DNA"/>
</dbReference>
<dbReference type="AlphaFoldDB" id="A0AA48K9J4"/>
<dbReference type="InterPro" id="IPR040372">
    <property type="entry name" value="YaeB-like"/>
</dbReference>
<comment type="similarity">
    <text evidence="2">Belongs to the tRNA methyltransferase O family.</text>
</comment>
<dbReference type="PROSITE" id="PS51668">
    <property type="entry name" value="TSAA_2"/>
    <property type="match status" value="1"/>
</dbReference>
<reference evidence="5" key="1">
    <citation type="journal article" date="2023" name="Int. J. Syst. Evol. Microbiol.">
        <title>Mesoterricola silvestris gen. nov., sp. nov., Mesoterricola sediminis sp. nov., Geothrix oryzae sp. nov., Geothrix edaphica sp. nov., Geothrix rubra sp. nov., and Geothrix limicola sp. nov., six novel members of Acidobacteriota isolated from soils.</title>
        <authorList>
            <person name="Itoh H."/>
            <person name="Sugisawa Y."/>
            <person name="Mise K."/>
            <person name="Xu Z."/>
            <person name="Kuniyasu M."/>
            <person name="Ushijima N."/>
            <person name="Kawano K."/>
            <person name="Kobayashi E."/>
            <person name="Shiratori Y."/>
            <person name="Masuda Y."/>
            <person name="Senoo K."/>
        </authorList>
    </citation>
    <scope>NUCLEOTIDE SEQUENCE [LARGE SCALE GENOMIC DNA]</scope>
    <source>
        <strain evidence="5">W79</strain>
    </source>
</reference>
<keyword evidence="5" id="KW-1185">Reference proteome</keyword>
<proteinExistence type="inferred from homology"/>
<dbReference type="InterPro" id="IPR023370">
    <property type="entry name" value="TrmO-like_N"/>
</dbReference>
<evidence type="ECO:0000256" key="1">
    <source>
        <dbReference type="ARBA" id="ARBA00022691"/>
    </source>
</evidence>
<evidence type="ECO:0000259" key="3">
    <source>
        <dbReference type="PROSITE" id="PS51668"/>
    </source>
</evidence>
<sequence>MTGAAVILHPLGVIRTPHQDPDRTPIQPCFAGAAPGEVQLDPAYAEGLEGLAAFSHAFLIYHLHRATPGPLRVKPFMLDELKGVFACRYPHRPNALGMSLVKILAVEGDRVRFEGADMLDGTPLLDIKPYYPKADCPDAAWGGWTDRVGMDEAWRIGTRQTRTCLVPEGTYIHADRLPSQPLD</sequence>
<dbReference type="Pfam" id="PF01980">
    <property type="entry name" value="TrmO_N"/>
    <property type="match status" value="1"/>
</dbReference>